<evidence type="ECO:0000313" key="1">
    <source>
        <dbReference type="EMBL" id="AAP99546.1"/>
    </source>
</evidence>
<dbReference type="eggNOG" id="ENOG502ZNWK">
    <property type="taxonomic scope" value="Bacteria"/>
</dbReference>
<evidence type="ECO:0008006" key="3">
    <source>
        <dbReference type="Google" id="ProtNLM"/>
    </source>
</evidence>
<dbReference type="Proteomes" id="UP000001420">
    <property type="component" value="Chromosome"/>
</dbReference>
<dbReference type="RefSeq" id="WP_011124655.1">
    <property type="nucleotide sequence ID" value="NC_005042.1"/>
</dbReference>
<dbReference type="HOGENOM" id="CLU_192081_1_0_3"/>
<dbReference type="AlphaFoldDB" id="Q7VD82"/>
<dbReference type="EnsemblBacteria" id="AAP99546">
    <property type="protein sequence ID" value="AAP99546"/>
    <property type="gene ID" value="Pro_0501"/>
</dbReference>
<name>Q7VD82_PROMA</name>
<protein>
    <recommendedName>
        <fullName evidence="3">Protein family PM-1</fullName>
    </recommendedName>
</protein>
<dbReference type="EMBL" id="AE017126">
    <property type="protein sequence ID" value="AAP99546.1"/>
    <property type="molecule type" value="Genomic_DNA"/>
</dbReference>
<gene>
    <name evidence="1" type="ordered locus">Pro_0501</name>
</gene>
<organism evidence="1 2">
    <name type="scientific">Prochlorococcus marinus (strain SARG / CCMP1375 / SS120)</name>
    <dbReference type="NCBI Taxonomy" id="167539"/>
    <lineage>
        <taxon>Bacteria</taxon>
        <taxon>Bacillati</taxon>
        <taxon>Cyanobacteriota</taxon>
        <taxon>Cyanophyceae</taxon>
        <taxon>Synechococcales</taxon>
        <taxon>Prochlorococcaceae</taxon>
        <taxon>Prochlorococcus</taxon>
    </lineage>
</organism>
<dbReference type="OrthoDB" id="541535at2"/>
<dbReference type="PATRIC" id="fig|167539.5.peg.514"/>
<dbReference type="STRING" id="167539.Pro_0501"/>
<accession>Q7VD82</accession>
<dbReference type="KEGG" id="pma:Pro_0501"/>
<evidence type="ECO:0000313" key="2">
    <source>
        <dbReference type="Proteomes" id="UP000001420"/>
    </source>
</evidence>
<reference evidence="1 2" key="1">
    <citation type="journal article" date="2003" name="Proc. Natl. Acad. Sci. U.S.A.">
        <title>Genome sequence of the cyanobacterium Prochlorococcus marinus SS120, a nearly minimal oxyphototrophic genome.</title>
        <authorList>
            <person name="Dufresne A."/>
            <person name="Salanoubat M."/>
            <person name="Partensky F."/>
            <person name="Artiguenave F."/>
            <person name="Axmann I.M."/>
            <person name="Barbe V."/>
            <person name="Duprat S."/>
            <person name="Galperin M.Y."/>
            <person name="Koonin E.V."/>
            <person name="Le Gall F."/>
            <person name="Makarova K.S."/>
            <person name="Ostrowski M."/>
            <person name="Oztas S."/>
            <person name="Robert C."/>
            <person name="Rogozin I.B."/>
            <person name="Scanlan D.J."/>
            <person name="Tandeau de Marsac N."/>
            <person name="Weissenbach J."/>
            <person name="Wincker P."/>
            <person name="Wolf Y.I."/>
            <person name="Hess W.R."/>
        </authorList>
    </citation>
    <scope>NUCLEOTIDE SEQUENCE [LARGE SCALE GENOMIC DNA]</scope>
    <source>
        <strain evidence="2">SARG / CCMP1375 / SS120</strain>
    </source>
</reference>
<proteinExistence type="predicted"/>
<keyword evidence="2" id="KW-1185">Reference proteome</keyword>
<sequence>MASIDKKSIDLKELVALLNEDRALILERIDQGCWPELRHDLAALERELGQFLALASEKLEV</sequence>